<keyword evidence="3" id="KW-1185">Reference proteome</keyword>
<proteinExistence type="predicted"/>
<accession>A0A2T1EH12</accession>
<gene>
    <name evidence="2" type="ORF">C7B82_06125</name>
</gene>
<evidence type="ECO:0000313" key="3">
    <source>
        <dbReference type="Proteomes" id="UP000239576"/>
    </source>
</evidence>
<protein>
    <submittedName>
        <fullName evidence="2">Uncharacterized protein</fullName>
    </submittedName>
</protein>
<comment type="caution">
    <text evidence="2">The sequence shown here is derived from an EMBL/GenBank/DDBJ whole genome shotgun (WGS) entry which is preliminary data.</text>
</comment>
<evidence type="ECO:0000313" key="2">
    <source>
        <dbReference type="EMBL" id="PSB32047.1"/>
    </source>
</evidence>
<dbReference type="AlphaFoldDB" id="A0A2T1EH12"/>
<dbReference type="Proteomes" id="UP000239576">
    <property type="component" value="Unassembled WGS sequence"/>
</dbReference>
<reference evidence="2 3" key="2">
    <citation type="submission" date="2018-03" db="EMBL/GenBank/DDBJ databases">
        <title>The ancient ancestry and fast evolution of plastids.</title>
        <authorList>
            <person name="Moore K.R."/>
            <person name="Magnabosco C."/>
            <person name="Momper L."/>
            <person name="Gold D.A."/>
            <person name="Bosak T."/>
            <person name="Fournier G.P."/>
        </authorList>
    </citation>
    <scope>NUCLEOTIDE SEQUENCE [LARGE SCALE GENOMIC DNA]</scope>
    <source>
        <strain evidence="2 3">ULC18</strain>
    </source>
</reference>
<name>A0A2T1EH12_9CYAN</name>
<dbReference type="EMBL" id="PVWK01000030">
    <property type="protein sequence ID" value="PSB32047.1"/>
    <property type="molecule type" value="Genomic_DNA"/>
</dbReference>
<keyword evidence="1" id="KW-0732">Signal</keyword>
<evidence type="ECO:0000256" key="1">
    <source>
        <dbReference type="SAM" id="SignalP"/>
    </source>
</evidence>
<feature type="chain" id="PRO_5015668218" evidence="1">
    <location>
        <begin position="22"/>
        <end position="144"/>
    </location>
</feature>
<organism evidence="2 3">
    <name type="scientific">Stenomitos frigidus ULC18</name>
    <dbReference type="NCBI Taxonomy" id="2107698"/>
    <lineage>
        <taxon>Bacteria</taxon>
        <taxon>Bacillati</taxon>
        <taxon>Cyanobacteriota</taxon>
        <taxon>Cyanophyceae</taxon>
        <taxon>Leptolyngbyales</taxon>
        <taxon>Leptolyngbyaceae</taxon>
        <taxon>Stenomitos</taxon>
    </lineage>
</organism>
<sequence length="144" mass="16134">MHLLKFTAVTLMVMEASVANAQSAPYLTGNNLRNAISNYTLIGQNWAEFYQTDGNIAGRARKDGRVCNYTGTWTARPDRICYSYPAQHGEPAHSGCSKLKLNNNTITHFDPTFGWQKFDGVATRYFGNALDRFSQPDCPPPPRR</sequence>
<feature type="signal peptide" evidence="1">
    <location>
        <begin position="1"/>
        <end position="21"/>
    </location>
</feature>
<reference evidence="3" key="1">
    <citation type="submission" date="2018-02" db="EMBL/GenBank/DDBJ databases">
        <authorList>
            <person name="Moore K."/>
            <person name="Momper L."/>
        </authorList>
    </citation>
    <scope>NUCLEOTIDE SEQUENCE [LARGE SCALE GENOMIC DNA]</scope>
    <source>
        <strain evidence="3">ULC18</strain>
    </source>
</reference>